<keyword evidence="3" id="KW-1185">Reference proteome</keyword>
<evidence type="ECO:0008006" key="4">
    <source>
        <dbReference type="Google" id="ProtNLM"/>
    </source>
</evidence>
<reference evidence="2 3" key="1">
    <citation type="submission" date="2019-01" db="EMBL/GenBank/DDBJ databases">
        <title>Draft genome sequence of Psathyrella aberdarensis IHI B618.</title>
        <authorList>
            <person name="Buettner E."/>
            <person name="Kellner H."/>
        </authorList>
    </citation>
    <scope>NUCLEOTIDE SEQUENCE [LARGE SCALE GENOMIC DNA]</scope>
    <source>
        <strain evidence="2 3">IHI B618</strain>
    </source>
</reference>
<feature type="compositionally biased region" description="Acidic residues" evidence="1">
    <location>
        <begin position="192"/>
        <end position="203"/>
    </location>
</feature>
<evidence type="ECO:0000313" key="3">
    <source>
        <dbReference type="Proteomes" id="UP000290288"/>
    </source>
</evidence>
<organism evidence="2 3">
    <name type="scientific">Candolleomyces aberdarensis</name>
    <dbReference type="NCBI Taxonomy" id="2316362"/>
    <lineage>
        <taxon>Eukaryota</taxon>
        <taxon>Fungi</taxon>
        <taxon>Dikarya</taxon>
        <taxon>Basidiomycota</taxon>
        <taxon>Agaricomycotina</taxon>
        <taxon>Agaricomycetes</taxon>
        <taxon>Agaricomycetidae</taxon>
        <taxon>Agaricales</taxon>
        <taxon>Agaricineae</taxon>
        <taxon>Psathyrellaceae</taxon>
        <taxon>Candolleomyces</taxon>
    </lineage>
</organism>
<gene>
    <name evidence="2" type="ORF">EST38_g303</name>
</gene>
<accession>A0A4Q2DXP5</accession>
<feature type="compositionally biased region" description="Basic and acidic residues" evidence="1">
    <location>
        <begin position="214"/>
        <end position="227"/>
    </location>
</feature>
<dbReference type="STRING" id="2316362.A0A4Q2DXP5"/>
<feature type="compositionally biased region" description="Basic and acidic residues" evidence="1">
    <location>
        <begin position="283"/>
        <end position="301"/>
    </location>
</feature>
<sequence>MALYRYGASSSTSKTPSVPTGVTEFEILKARHKFLREDQEDGNEPTTWDDKLASKYYDSLYREFAICDLKHYKSGNFSLRWRTEQEVLDGTGETSCANSRCEFHRDPSPAPALTTLELPFAYTEQNEPKSALVKVVLCSGCVKKLMWKRRKEKKKELESASEKALGRALEKEREKERKKEREKADSGRGGGGEDDQYENDDDVSTGKVKRRSRRDVDPAVDRAEDHKSSRRSRRHEDDLDRRDRPSRKRDRSVTDRGGSGDDRDRPSRSRKRRHSSRSRSPRRPTDQEASERQRDRDRDRV</sequence>
<dbReference type="Proteomes" id="UP000290288">
    <property type="component" value="Unassembled WGS sequence"/>
</dbReference>
<protein>
    <recommendedName>
        <fullName evidence="4">Protein FRA10AC1</fullName>
    </recommendedName>
</protein>
<feature type="compositionally biased region" description="Basic and acidic residues" evidence="1">
    <location>
        <begin position="251"/>
        <end position="267"/>
    </location>
</feature>
<dbReference type="InterPro" id="IPR019129">
    <property type="entry name" value="Folate-sensitive_fs_Fra10Ac1"/>
</dbReference>
<dbReference type="OrthoDB" id="197967at2759"/>
<proteinExistence type="predicted"/>
<evidence type="ECO:0000256" key="1">
    <source>
        <dbReference type="SAM" id="MobiDB-lite"/>
    </source>
</evidence>
<dbReference type="Pfam" id="PF09725">
    <property type="entry name" value="Fra10Ac1"/>
    <property type="match status" value="1"/>
</dbReference>
<feature type="compositionally biased region" description="Basic and acidic residues" evidence="1">
    <location>
        <begin position="234"/>
        <end position="243"/>
    </location>
</feature>
<feature type="region of interest" description="Disordered" evidence="1">
    <location>
        <begin position="153"/>
        <end position="301"/>
    </location>
</feature>
<dbReference type="EMBL" id="SDEE01000004">
    <property type="protein sequence ID" value="RXW25500.1"/>
    <property type="molecule type" value="Genomic_DNA"/>
</dbReference>
<evidence type="ECO:0000313" key="2">
    <source>
        <dbReference type="EMBL" id="RXW25500.1"/>
    </source>
</evidence>
<feature type="compositionally biased region" description="Basic and acidic residues" evidence="1">
    <location>
        <begin position="154"/>
        <end position="186"/>
    </location>
</feature>
<name>A0A4Q2DXP5_9AGAR</name>
<feature type="compositionally biased region" description="Basic residues" evidence="1">
    <location>
        <begin position="268"/>
        <end position="282"/>
    </location>
</feature>
<comment type="caution">
    <text evidence="2">The sequence shown here is derived from an EMBL/GenBank/DDBJ whole genome shotgun (WGS) entry which is preliminary data.</text>
</comment>
<dbReference type="AlphaFoldDB" id="A0A4Q2DXP5"/>